<evidence type="ECO:0000313" key="3">
    <source>
        <dbReference type="Proteomes" id="UP001314263"/>
    </source>
</evidence>
<comment type="similarity">
    <text evidence="1">Belongs to the MYG1 family.</text>
</comment>
<dbReference type="InterPro" id="IPR003226">
    <property type="entry name" value="MYG1_exonuclease"/>
</dbReference>
<keyword evidence="3" id="KW-1185">Reference proteome</keyword>
<name>A0AAV1IBZ9_9CHLO</name>
<dbReference type="GO" id="GO:0005634">
    <property type="term" value="C:nucleus"/>
    <property type="evidence" value="ECO:0007669"/>
    <property type="project" value="TreeGrafter"/>
</dbReference>
<protein>
    <recommendedName>
        <fullName evidence="4">GAMM1 protein</fullName>
    </recommendedName>
</protein>
<dbReference type="AlphaFoldDB" id="A0AAV1IBZ9"/>
<dbReference type="PANTHER" id="PTHR11215:SF1">
    <property type="entry name" value="MYG1 EXONUCLEASE"/>
    <property type="match status" value="1"/>
</dbReference>
<proteinExistence type="inferred from homology"/>
<evidence type="ECO:0000313" key="2">
    <source>
        <dbReference type="EMBL" id="CAK0783560.1"/>
    </source>
</evidence>
<evidence type="ECO:0008006" key="4">
    <source>
        <dbReference type="Google" id="ProtNLM"/>
    </source>
</evidence>
<sequence length="339" mass="37730">MVNASAGAIGDHKRKMVKVGTHSGSFHCDEALGCFLLRQTSTYKDAEIVRTRDESVLSELDIVIDVGGTYDPGAKRFDHHQRGFSEVFGRGFNTKLSSAGLVYKHFGEEVIAKILGVQKDDPKVATIFLAVYKHFMEAIDAIDNGINQWDVDSPPRYLSNTHLAARVGGLNPRWNEDSSSERADAQFQKAVQLTGSEFLESVHYLSQAWLPARTYVREALETSREVDGSGEIIKLSRYCPWKEHLYELEQELSVDPLIKFCLYEDDRGGQWRVQAVSVALASFQNRKSLPKAWQGLRDQQLSELAGIQDCVFVHASGFIGGAKTYEGALKMAQAGLKLP</sequence>
<accession>A0AAV1IBZ9</accession>
<gene>
    <name evidence="2" type="ORF">CVIRNUC_006759</name>
</gene>
<comment type="caution">
    <text evidence="2">The sequence shown here is derived from an EMBL/GenBank/DDBJ whole genome shotgun (WGS) entry which is preliminary data.</text>
</comment>
<dbReference type="Proteomes" id="UP001314263">
    <property type="component" value="Unassembled WGS sequence"/>
</dbReference>
<organism evidence="2 3">
    <name type="scientific">Coccomyxa viridis</name>
    <dbReference type="NCBI Taxonomy" id="1274662"/>
    <lineage>
        <taxon>Eukaryota</taxon>
        <taxon>Viridiplantae</taxon>
        <taxon>Chlorophyta</taxon>
        <taxon>core chlorophytes</taxon>
        <taxon>Trebouxiophyceae</taxon>
        <taxon>Trebouxiophyceae incertae sedis</taxon>
        <taxon>Coccomyxaceae</taxon>
        <taxon>Coccomyxa</taxon>
    </lineage>
</organism>
<dbReference type="PANTHER" id="PTHR11215">
    <property type="entry name" value="METAL DEPENDENT HYDROLASE - RELATED"/>
    <property type="match status" value="1"/>
</dbReference>
<dbReference type="GO" id="GO:0005737">
    <property type="term" value="C:cytoplasm"/>
    <property type="evidence" value="ECO:0007669"/>
    <property type="project" value="TreeGrafter"/>
</dbReference>
<evidence type="ECO:0000256" key="1">
    <source>
        <dbReference type="ARBA" id="ARBA00010105"/>
    </source>
</evidence>
<reference evidence="2 3" key="1">
    <citation type="submission" date="2023-10" db="EMBL/GenBank/DDBJ databases">
        <authorList>
            <person name="Maclean D."/>
            <person name="Macfadyen A."/>
        </authorList>
    </citation>
    <scope>NUCLEOTIDE SEQUENCE [LARGE SCALE GENOMIC DNA]</scope>
</reference>
<dbReference type="EMBL" id="CAUYUE010000008">
    <property type="protein sequence ID" value="CAK0783560.1"/>
    <property type="molecule type" value="Genomic_DNA"/>
</dbReference>
<dbReference type="Pfam" id="PF03690">
    <property type="entry name" value="MYG1_exonuc"/>
    <property type="match status" value="1"/>
</dbReference>